<dbReference type="RefSeq" id="WP_253966473.1">
    <property type="nucleotide sequence ID" value="NZ_JAMFTH010000001.1"/>
</dbReference>
<keyword evidence="3" id="KW-1185">Reference proteome</keyword>
<name>A0A9X2KSF2_9GAMM</name>
<gene>
    <name evidence="2" type="ORF">M6D89_02595</name>
</gene>
<feature type="signal peptide" evidence="1">
    <location>
        <begin position="1"/>
        <end position="26"/>
    </location>
</feature>
<comment type="caution">
    <text evidence="2">The sequence shown here is derived from an EMBL/GenBank/DDBJ whole genome shotgun (WGS) entry which is preliminary data.</text>
</comment>
<accession>A0A9X2KSF2</accession>
<sequence length="148" mass="16404">MTSISGRLTAIVTMLAALMASSAVQARDDALMFPVQDVLEEYKDRLDPDVTFYFGEQSYPEPTKKLGEFVTNKKTNAFNKSDEEACKWVMLSALMQLQDRAISEGGNAVVDIRSYYKKKEVSSETEYECHAGTFVAGVALIGRVAQID</sequence>
<feature type="chain" id="PRO_5040734528" evidence="1">
    <location>
        <begin position="27"/>
        <end position="148"/>
    </location>
</feature>
<evidence type="ECO:0000256" key="1">
    <source>
        <dbReference type="SAM" id="SignalP"/>
    </source>
</evidence>
<dbReference type="AlphaFoldDB" id="A0A9X2KSF2"/>
<evidence type="ECO:0000313" key="3">
    <source>
        <dbReference type="Proteomes" id="UP001139319"/>
    </source>
</evidence>
<reference evidence="2" key="1">
    <citation type="submission" date="2022-05" db="EMBL/GenBank/DDBJ databases">
        <authorList>
            <person name="Sun H.-N."/>
        </authorList>
    </citation>
    <scope>NUCLEOTIDE SEQUENCE</scope>
    <source>
        <strain evidence="2">HB14</strain>
    </source>
</reference>
<reference evidence="2" key="2">
    <citation type="submission" date="2023-01" db="EMBL/GenBank/DDBJ databases">
        <title>Gilvimarinus xylanilyticus HB14 isolated from Caulerpa lentillifera aquaculture base in Hainan, China.</title>
        <authorList>
            <person name="Zhang Y.-J."/>
        </authorList>
    </citation>
    <scope>NUCLEOTIDE SEQUENCE</scope>
    <source>
        <strain evidence="2">HB14</strain>
    </source>
</reference>
<protein>
    <submittedName>
        <fullName evidence="2">Excinuclease ATPase subunit</fullName>
    </submittedName>
</protein>
<organism evidence="2 3">
    <name type="scientific">Gilvimarinus xylanilyticus</name>
    <dbReference type="NCBI Taxonomy" id="2944139"/>
    <lineage>
        <taxon>Bacteria</taxon>
        <taxon>Pseudomonadati</taxon>
        <taxon>Pseudomonadota</taxon>
        <taxon>Gammaproteobacteria</taxon>
        <taxon>Cellvibrionales</taxon>
        <taxon>Cellvibrionaceae</taxon>
        <taxon>Gilvimarinus</taxon>
    </lineage>
</organism>
<dbReference type="EMBL" id="JAMFTH010000001">
    <property type="protein sequence ID" value="MCP8898184.1"/>
    <property type="molecule type" value="Genomic_DNA"/>
</dbReference>
<dbReference type="Proteomes" id="UP001139319">
    <property type="component" value="Unassembled WGS sequence"/>
</dbReference>
<keyword evidence="1" id="KW-0732">Signal</keyword>
<proteinExistence type="predicted"/>
<evidence type="ECO:0000313" key="2">
    <source>
        <dbReference type="EMBL" id="MCP8898184.1"/>
    </source>
</evidence>